<feature type="transmembrane region" description="Helical" evidence="7">
    <location>
        <begin position="248"/>
        <end position="268"/>
    </location>
</feature>
<feature type="transmembrane region" description="Helical" evidence="7">
    <location>
        <begin position="80"/>
        <end position="98"/>
    </location>
</feature>
<feature type="domain" description="Type II secretion system protein GspF" evidence="8">
    <location>
        <begin position="140"/>
        <end position="264"/>
    </location>
</feature>
<evidence type="ECO:0000256" key="2">
    <source>
        <dbReference type="ARBA" id="ARBA00022475"/>
    </source>
</evidence>
<reference evidence="9" key="1">
    <citation type="journal article" date="2014" name="Int. J. Syst. Evol. Microbiol.">
        <title>Complete genome sequence of Corynebacterium casei LMG S-19264T (=DSM 44701T), isolated from a smear-ripened cheese.</title>
        <authorList>
            <consortium name="US DOE Joint Genome Institute (JGI-PGF)"/>
            <person name="Walter F."/>
            <person name="Albersmeier A."/>
            <person name="Kalinowski J."/>
            <person name="Ruckert C."/>
        </authorList>
    </citation>
    <scope>NUCLEOTIDE SEQUENCE</scope>
    <source>
        <strain evidence="9">CGMCC 1.15367</strain>
    </source>
</reference>
<keyword evidence="2" id="KW-1003">Cell membrane</keyword>
<evidence type="ECO:0000313" key="10">
    <source>
        <dbReference type="Proteomes" id="UP000644699"/>
    </source>
</evidence>
<dbReference type="Pfam" id="PF00482">
    <property type="entry name" value="T2SSF"/>
    <property type="match status" value="1"/>
</dbReference>
<comment type="caution">
    <text evidence="9">The sequence shown here is derived from an EMBL/GenBank/DDBJ whole genome shotgun (WGS) entry which is preliminary data.</text>
</comment>
<comment type="subcellular location">
    <subcellularLocation>
        <location evidence="1">Cell membrane</location>
        <topology evidence="1">Multi-pass membrane protein</topology>
    </subcellularLocation>
</comment>
<evidence type="ECO:0000313" key="9">
    <source>
        <dbReference type="EMBL" id="GGE09646.1"/>
    </source>
</evidence>
<keyword evidence="10" id="KW-1185">Reference proteome</keyword>
<keyword evidence="3 7" id="KW-0812">Transmembrane</keyword>
<feature type="transmembrane region" description="Helical" evidence="7">
    <location>
        <begin position="280"/>
        <end position="299"/>
    </location>
</feature>
<protein>
    <submittedName>
        <fullName evidence="9">Pilus assembly protein</fullName>
    </submittedName>
</protein>
<dbReference type="Gene3D" id="1.20.81.30">
    <property type="entry name" value="Type II secretion system (T2SS), domain F"/>
    <property type="match status" value="1"/>
</dbReference>
<gene>
    <name evidence="9" type="primary">ctpH</name>
    <name evidence="9" type="ORF">GCM10011390_30920</name>
</gene>
<name>A0A916ZQP9_9HYPH</name>
<keyword evidence="5 7" id="KW-0472">Membrane</keyword>
<proteinExistence type="predicted"/>
<dbReference type="EMBL" id="BMIQ01000004">
    <property type="protein sequence ID" value="GGE09646.1"/>
    <property type="molecule type" value="Genomic_DNA"/>
</dbReference>
<keyword evidence="4 7" id="KW-1133">Transmembrane helix</keyword>
<dbReference type="PANTHER" id="PTHR35007:SF1">
    <property type="entry name" value="PILUS ASSEMBLY PROTEIN"/>
    <property type="match status" value="1"/>
</dbReference>
<dbReference type="PANTHER" id="PTHR35007">
    <property type="entry name" value="INTEGRAL MEMBRANE PROTEIN-RELATED"/>
    <property type="match status" value="1"/>
</dbReference>
<feature type="transmembrane region" description="Helical" evidence="7">
    <location>
        <begin position="104"/>
        <end position="121"/>
    </location>
</feature>
<evidence type="ECO:0000259" key="8">
    <source>
        <dbReference type="Pfam" id="PF00482"/>
    </source>
</evidence>
<evidence type="ECO:0000256" key="3">
    <source>
        <dbReference type="ARBA" id="ARBA00022692"/>
    </source>
</evidence>
<sequence>MANEKKTAARLGQFARAEAEGAAKIASRNRVADTVRRRKSLETSLKELEEREKERSRHALRPNLRRRLEQAGLAMDERRFVVLSTGAGSVAFVLTFLLSESLLVSLGAALAGGIGLPRLVVDILRKRRQRKFIDEFPNALDLIVRGVKSGLPLNDTLRMIATETTEPVRSEFRKVVEAIQLGIPVSEGVERLYQSMPLSETNFFAIVISVQSQAGGNLSEALSNLSRVLRDRKKMRAKIQAMSMEAKSSASIIGCLPIVVGGLIYLMTPQYISLLFTSSTGHLILGGGALWMSIGILVMRQMINFDF</sequence>
<dbReference type="InterPro" id="IPR042094">
    <property type="entry name" value="T2SS_GspF_sf"/>
</dbReference>
<keyword evidence="6" id="KW-0175">Coiled coil</keyword>
<reference evidence="9" key="2">
    <citation type="submission" date="2020-09" db="EMBL/GenBank/DDBJ databases">
        <authorList>
            <person name="Sun Q."/>
            <person name="Zhou Y."/>
        </authorList>
    </citation>
    <scope>NUCLEOTIDE SEQUENCE</scope>
    <source>
        <strain evidence="9">CGMCC 1.15367</strain>
    </source>
</reference>
<dbReference type="GO" id="GO:0005886">
    <property type="term" value="C:plasma membrane"/>
    <property type="evidence" value="ECO:0007669"/>
    <property type="project" value="UniProtKB-SubCell"/>
</dbReference>
<dbReference type="Proteomes" id="UP000644699">
    <property type="component" value="Unassembled WGS sequence"/>
</dbReference>
<evidence type="ECO:0000256" key="7">
    <source>
        <dbReference type="SAM" id="Phobius"/>
    </source>
</evidence>
<evidence type="ECO:0000256" key="1">
    <source>
        <dbReference type="ARBA" id="ARBA00004651"/>
    </source>
</evidence>
<feature type="coiled-coil region" evidence="6">
    <location>
        <begin position="31"/>
        <end position="58"/>
    </location>
</feature>
<evidence type="ECO:0000256" key="5">
    <source>
        <dbReference type="ARBA" id="ARBA00023136"/>
    </source>
</evidence>
<accession>A0A916ZQP9</accession>
<evidence type="ECO:0000256" key="4">
    <source>
        <dbReference type="ARBA" id="ARBA00022989"/>
    </source>
</evidence>
<organism evidence="9 10">
    <name type="scientific">Aureimonas endophytica</name>
    <dbReference type="NCBI Taxonomy" id="2027858"/>
    <lineage>
        <taxon>Bacteria</taxon>
        <taxon>Pseudomonadati</taxon>
        <taxon>Pseudomonadota</taxon>
        <taxon>Alphaproteobacteria</taxon>
        <taxon>Hyphomicrobiales</taxon>
        <taxon>Aurantimonadaceae</taxon>
        <taxon>Aureimonas</taxon>
    </lineage>
</organism>
<dbReference type="AlphaFoldDB" id="A0A916ZQP9"/>
<evidence type="ECO:0000256" key="6">
    <source>
        <dbReference type="SAM" id="Coils"/>
    </source>
</evidence>
<dbReference type="InterPro" id="IPR018076">
    <property type="entry name" value="T2SS_GspF_dom"/>
</dbReference>